<reference evidence="1" key="1">
    <citation type="submission" date="2020-03" db="EMBL/GenBank/DDBJ databases">
        <title>The deep terrestrial virosphere.</title>
        <authorList>
            <person name="Holmfeldt K."/>
            <person name="Nilsson E."/>
            <person name="Simone D."/>
            <person name="Lopez-Fernandez M."/>
            <person name="Wu X."/>
            <person name="de Brujin I."/>
            <person name="Lundin D."/>
            <person name="Andersson A."/>
            <person name="Bertilsson S."/>
            <person name="Dopson M."/>
        </authorList>
    </citation>
    <scope>NUCLEOTIDE SEQUENCE</scope>
    <source>
        <strain evidence="1">MM415B05382</strain>
    </source>
</reference>
<evidence type="ECO:0000313" key="1">
    <source>
        <dbReference type="EMBL" id="QJA95445.1"/>
    </source>
</evidence>
<sequence length="62" mass="6984">MKRIRIVISSNDSGSMETVYFTDDLHSPVGDLIQPGLDLVSDTIINDTLPTMFPREYVLTRV</sequence>
<gene>
    <name evidence="1" type="ORF">MM415B05382_0015</name>
</gene>
<dbReference type="EMBL" id="MT143314">
    <property type="protein sequence ID" value="QJA95445.1"/>
    <property type="molecule type" value="Genomic_DNA"/>
</dbReference>
<accession>A0A6M3LS88</accession>
<proteinExistence type="predicted"/>
<protein>
    <submittedName>
        <fullName evidence="1">Uncharacterized protein</fullName>
    </submittedName>
</protein>
<organism evidence="1">
    <name type="scientific">viral metagenome</name>
    <dbReference type="NCBI Taxonomy" id="1070528"/>
    <lineage>
        <taxon>unclassified sequences</taxon>
        <taxon>metagenomes</taxon>
        <taxon>organismal metagenomes</taxon>
    </lineage>
</organism>
<dbReference type="AlphaFoldDB" id="A0A6M3LS88"/>
<name>A0A6M3LS88_9ZZZZ</name>